<dbReference type="RefSeq" id="WP_126140337.1">
    <property type="nucleotide sequence ID" value="NZ_RXHU01000015.1"/>
</dbReference>
<accession>A0A3S0AE69</accession>
<proteinExistence type="predicted"/>
<protein>
    <submittedName>
        <fullName evidence="1">Uncharacterized protein</fullName>
    </submittedName>
</protein>
<sequence length="104" mass="11816">MREYMVFAMVPTEEVSVELNFNGDIFSGEIRLPYMRSIPLQGVKDRGPSLSEMLIEEVAPYRKTGVTERSDEEIRKAVDELLGHFRSTGEAGCGRSGWFDHGRF</sequence>
<dbReference type="AlphaFoldDB" id="A0A3S0AE69"/>
<comment type="caution">
    <text evidence="1">The sequence shown here is derived from an EMBL/GenBank/DDBJ whole genome shotgun (WGS) entry which is preliminary data.</text>
</comment>
<evidence type="ECO:0000313" key="1">
    <source>
        <dbReference type="EMBL" id="RTE10874.1"/>
    </source>
</evidence>
<dbReference type="Proteomes" id="UP000276128">
    <property type="component" value="Unassembled WGS sequence"/>
</dbReference>
<reference evidence="1 2" key="1">
    <citation type="submission" date="2018-12" db="EMBL/GenBank/DDBJ databases">
        <title>Bacillus ochoae sp. nov., Paenibacillus whitsoniae sp. nov., Paenibacillus spiritus sp. nov. Isolated from the Mars Exploration Rover during spacecraft assembly.</title>
        <authorList>
            <person name="Seuylemezian A."/>
            <person name="Vaishampayan P."/>
        </authorList>
    </citation>
    <scope>NUCLEOTIDE SEQUENCE [LARGE SCALE GENOMIC DNA]</scope>
    <source>
        <strain evidence="1 2">MER 54</strain>
    </source>
</reference>
<keyword evidence="2" id="KW-1185">Reference proteome</keyword>
<dbReference type="EMBL" id="RXHU01000015">
    <property type="protein sequence ID" value="RTE10874.1"/>
    <property type="molecule type" value="Genomic_DNA"/>
</dbReference>
<evidence type="ECO:0000313" key="2">
    <source>
        <dbReference type="Proteomes" id="UP000276128"/>
    </source>
</evidence>
<gene>
    <name evidence="1" type="ORF">EJQ19_06330</name>
</gene>
<name>A0A3S0AE69_9BACL</name>
<organism evidence="1 2">
    <name type="scientific">Paenibacillus whitsoniae</name>
    <dbReference type="NCBI Taxonomy" id="2496558"/>
    <lineage>
        <taxon>Bacteria</taxon>
        <taxon>Bacillati</taxon>
        <taxon>Bacillota</taxon>
        <taxon>Bacilli</taxon>
        <taxon>Bacillales</taxon>
        <taxon>Paenibacillaceae</taxon>
        <taxon>Paenibacillus</taxon>
    </lineage>
</organism>